<dbReference type="Proteomes" id="UP000809431">
    <property type="component" value="Unassembled WGS sequence"/>
</dbReference>
<comment type="caution">
    <text evidence="1">The sequence shown here is derived from an EMBL/GenBank/DDBJ whole genome shotgun (WGS) entry which is preliminary data.</text>
</comment>
<proteinExistence type="predicted"/>
<gene>
    <name evidence="1" type="ORF">JMJ54_13940</name>
</gene>
<dbReference type="PANTHER" id="PTHR31299">
    <property type="entry name" value="ESTERASE, PUTATIVE (AFU_ORTHOLOGUE AFUA_1G05850)-RELATED"/>
    <property type="match status" value="1"/>
</dbReference>
<dbReference type="Gene3D" id="1.20.1440.30">
    <property type="entry name" value="Biosynthetic Protein domain"/>
    <property type="match status" value="1"/>
</dbReference>
<reference evidence="1 2" key="1">
    <citation type="submission" date="2021-01" db="EMBL/GenBank/DDBJ databases">
        <title>Draft Genome Sequence and Polyhydroxyalkanoate Biosynthetic Potential of Jeongeupia naejangsanensis Type Strain DSM 24253.</title>
        <authorList>
            <person name="Turrini P."/>
            <person name="Artuso I."/>
            <person name="Lugli G.A."/>
            <person name="Frangipani E."/>
            <person name="Ventura M."/>
            <person name="Visca P."/>
        </authorList>
    </citation>
    <scope>NUCLEOTIDE SEQUENCE [LARGE SCALE GENOMIC DNA]</scope>
    <source>
        <strain evidence="1 2">DSM 24253</strain>
    </source>
</reference>
<dbReference type="SUPFAM" id="SSF159501">
    <property type="entry name" value="EreA/ChaN-like"/>
    <property type="match status" value="1"/>
</dbReference>
<keyword evidence="2" id="KW-1185">Reference proteome</keyword>
<dbReference type="InterPro" id="IPR007815">
    <property type="entry name" value="Emycin_Estase"/>
</dbReference>
<evidence type="ECO:0000313" key="2">
    <source>
        <dbReference type="Proteomes" id="UP000809431"/>
    </source>
</evidence>
<dbReference type="Pfam" id="PF05139">
    <property type="entry name" value="Erythro_esteras"/>
    <property type="match status" value="1"/>
</dbReference>
<accession>A0ABS2BPN7</accession>
<dbReference type="EMBL" id="JAESND010000007">
    <property type="protein sequence ID" value="MBM3116931.1"/>
    <property type="molecule type" value="Genomic_DNA"/>
</dbReference>
<organism evidence="1 2">
    <name type="scientific">Jeongeupia naejangsanensis</name>
    <dbReference type="NCBI Taxonomy" id="613195"/>
    <lineage>
        <taxon>Bacteria</taxon>
        <taxon>Pseudomonadati</taxon>
        <taxon>Pseudomonadota</taxon>
        <taxon>Betaproteobacteria</taxon>
        <taxon>Neisseriales</taxon>
        <taxon>Chitinibacteraceae</taxon>
        <taxon>Jeongeupia</taxon>
    </lineage>
</organism>
<dbReference type="CDD" id="cd14728">
    <property type="entry name" value="Ere-like"/>
    <property type="match status" value="1"/>
</dbReference>
<dbReference type="Gene3D" id="3.40.1660.10">
    <property type="entry name" value="EreA-like (biosynthetic domain)"/>
    <property type="match status" value="1"/>
</dbReference>
<dbReference type="RefSeq" id="WP_203539164.1">
    <property type="nucleotide sequence ID" value="NZ_JAESND010000007.1"/>
</dbReference>
<sequence length="522" mass="57930">MLAITLVHAAEPLPSEGTSGRLEPKSIAVFTLPLQAGELVQLDLAAPGWVMDVVAKTPDGTRLADYTTSIYGTNSYTRRFIAPDAGMYGVSVQNWSTSETTPFMLKITEQKGPAEHRARMVDFEKWLSNAAQPLTRETWQHLATEQLATTRIVGLGEPSHGGTEFWQDRLALTLALARTGRLHSIAIELPHDELSPMNGYIQGDDVGRRKARAALQFPLWQADGVMAFFDGLREYNTGTKNKVRLVGIDPRTSGNNEQLLQFIAKVSPADKEAFEKLFDPQWASMAVRLLQGKGNAGDAQALDGPVAQGNALLASFSTNETDWIKATSPVEYEYAWLATNARTRMLADYRKPFPESYSLRDKAMAEVVTSLERKLPPREILLVLCHNAHISKSDTGYLGNRLGNHLSEKYGKRYIAIAGSFGRGKFSAIEYGSGYRVNTYRTAAPPPETLESYLDRSPLQSGYLLPLSDLPEPARGWFSHPMAMRNIPADSNATVQERQFETVLPSRDFDYLVFHKTQTQTD</sequence>
<name>A0ABS2BPN7_9NEIS</name>
<protein>
    <submittedName>
        <fullName evidence="1">Erythromycin esterase family protein</fullName>
    </submittedName>
</protein>
<evidence type="ECO:0000313" key="1">
    <source>
        <dbReference type="EMBL" id="MBM3116931.1"/>
    </source>
</evidence>
<dbReference type="PANTHER" id="PTHR31299:SF0">
    <property type="entry name" value="ESTERASE, PUTATIVE (AFU_ORTHOLOGUE AFUA_1G05850)-RELATED"/>
    <property type="match status" value="1"/>
</dbReference>
<dbReference type="InterPro" id="IPR052036">
    <property type="entry name" value="Hydrolase/PRTase-associated"/>
</dbReference>
<dbReference type="Gene3D" id="3.30.1870.10">
    <property type="entry name" value="EreA-like, domain 2"/>
    <property type="match status" value="1"/>
</dbReference>